<sequence>MSYALEIKDLNKWFGKIQAIDNFNIRLEENKIYGLLGRNGAGKTSLLKLIAAQYVKNSGSIKVFGEEVFENEKALSKICFVNDENSFISNLTVGEIFNISKIFYNNWDDEFKEELVQKFDLDLKRKYGELSKGMRSAVAIVVGLSSRAELTIYDEAYSGLDAAAREIFYDELLKDYGENPRTIIFSTHLIDEVSKIFESTIIIDRGRLKLFEDCDELREKAFYIMGNKNKLNAALKNAKVIHREEFGETLKAAIFEEKDKTFKQSLKNEGFEISALPLQKLFVYVTKGSD</sequence>
<dbReference type="SUPFAM" id="SSF52540">
    <property type="entry name" value="P-loop containing nucleoside triphosphate hydrolases"/>
    <property type="match status" value="1"/>
</dbReference>
<dbReference type="PROSITE" id="PS00211">
    <property type="entry name" value="ABC_TRANSPORTER_1"/>
    <property type="match status" value="1"/>
</dbReference>
<dbReference type="Proteomes" id="UP001623592">
    <property type="component" value="Unassembled WGS sequence"/>
</dbReference>
<dbReference type="InterPro" id="IPR003439">
    <property type="entry name" value="ABC_transporter-like_ATP-bd"/>
</dbReference>
<evidence type="ECO:0000256" key="2">
    <source>
        <dbReference type="ARBA" id="ARBA00022741"/>
    </source>
</evidence>
<keyword evidence="3 5" id="KW-0067">ATP-binding</keyword>
<keyword evidence="6" id="KW-1185">Reference proteome</keyword>
<dbReference type="RefSeq" id="WP_406787528.1">
    <property type="nucleotide sequence ID" value="NZ_JBJIAA010000008.1"/>
</dbReference>
<proteinExistence type="predicted"/>
<gene>
    <name evidence="5" type="ORF">ACJDT4_10565</name>
</gene>
<reference evidence="5 6" key="1">
    <citation type="submission" date="2024-11" db="EMBL/GenBank/DDBJ databases">
        <authorList>
            <person name="Heng Y.C."/>
            <person name="Lim A.C.H."/>
            <person name="Lee J.K.Y."/>
            <person name="Kittelmann S."/>
        </authorList>
    </citation>
    <scope>NUCLEOTIDE SEQUENCE [LARGE SCALE GENOMIC DNA]</scope>
    <source>
        <strain evidence="5 6">WILCCON 0114</strain>
    </source>
</reference>
<organism evidence="5 6">
    <name type="scientific">Clostridium neuense</name>
    <dbReference type="NCBI Taxonomy" id="1728934"/>
    <lineage>
        <taxon>Bacteria</taxon>
        <taxon>Bacillati</taxon>
        <taxon>Bacillota</taxon>
        <taxon>Clostridia</taxon>
        <taxon>Eubacteriales</taxon>
        <taxon>Clostridiaceae</taxon>
        <taxon>Clostridium</taxon>
    </lineage>
</organism>
<evidence type="ECO:0000313" key="5">
    <source>
        <dbReference type="EMBL" id="MFL0250864.1"/>
    </source>
</evidence>
<dbReference type="PANTHER" id="PTHR42939">
    <property type="entry name" value="ABC TRANSPORTER ATP-BINDING PROTEIN ALBC-RELATED"/>
    <property type="match status" value="1"/>
</dbReference>
<dbReference type="GO" id="GO:0005524">
    <property type="term" value="F:ATP binding"/>
    <property type="evidence" value="ECO:0007669"/>
    <property type="project" value="UniProtKB-KW"/>
</dbReference>
<dbReference type="EMBL" id="JBJIAA010000008">
    <property type="protein sequence ID" value="MFL0250864.1"/>
    <property type="molecule type" value="Genomic_DNA"/>
</dbReference>
<dbReference type="CDD" id="cd03230">
    <property type="entry name" value="ABC_DR_subfamily_A"/>
    <property type="match status" value="1"/>
</dbReference>
<dbReference type="InterPro" id="IPR003593">
    <property type="entry name" value="AAA+_ATPase"/>
</dbReference>
<evidence type="ECO:0000256" key="1">
    <source>
        <dbReference type="ARBA" id="ARBA00022448"/>
    </source>
</evidence>
<evidence type="ECO:0000256" key="3">
    <source>
        <dbReference type="ARBA" id="ARBA00022840"/>
    </source>
</evidence>
<dbReference type="PROSITE" id="PS50893">
    <property type="entry name" value="ABC_TRANSPORTER_2"/>
    <property type="match status" value="1"/>
</dbReference>
<keyword evidence="2" id="KW-0547">Nucleotide-binding</keyword>
<dbReference type="InterPro" id="IPR051782">
    <property type="entry name" value="ABC_Transporter_VariousFunc"/>
</dbReference>
<protein>
    <submittedName>
        <fullName evidence="5">ABC transporter ATP-binding protein</fullName>
    </submittedName>
</protein>
<evidence type="ECO:0000313" key="6">
    <source>
        <dbReference type="Proteomes" id="UP001623592"/>
    </source>
</evidence>
<accession>A0ABW8TEC4</accession>
<evidence type="ECO:0000259" key="4">
    <source>
        <dbReference type="PROSITE" id="PS50893"/>
    </source>
</evidence>
<dbReference type="PANTHER" id="PTHR42939:SF1">
    <property type="entry name" value="ABC TRANSPORTER ATP-BINDING PROTEIN ALBC-RELATED"/>
    <property type="match status" value="1"/>
</dbReference>
<dbReference type="Pfam" id="PF00005">
    <property type="entry name" value="ABC_tran"/>
    <property type="match status" value="1"/>
</dbReference>
<feature type="domain" description="ABC transporter" evidence="4">
    <location>
        <begin position="5"/>
        <end position="230"/>
    </location>
</feature>
<keyword evidence="1" id="KW-0813">Transport</keyword>
<comment type="caution">
    <text evidence="5">The sequence shown here is derived from an EMBL/GenBank/DDBJ whole genome shotgun (WGS) entry which is preliminary data.</text>
</comment>
<dbReference type="SMART" id="SM00382">
    <property type="entry name" value="AAA"/>
    <property type="match status" value="1"/>
</dbReference>
<dbReference type="Gene3D" id="3.40.50.300">
    <property type="entry name" value="P-loop containing nucleotide triphosphate hydrolases"/>
    <property type="match status" value="1"/>
</dbReference>
<dbReference type="InterPro" id="IPR027417">
    <property type="entry name" value="P-loop_NTPase"/>
</dbReference>
<name>A0ABW8TEC4_9CLOT</name>
<dbReference type="InterPro" id="IPR017871">
    <property type="entry name" value="ABC_transporter-like_CS"/>
</dbReference>